<comment type="similarity">
    <text evidence="10">Belongs to the PlsY family.</text>
</comment>
<dbReference type="RefSeq" id="WP_154433811.1">
    <property type="nucleotide sequence ID" value="NZ_VUNC01000002.1"/>
</dbReference>
<evidence type="ECO:0000256" key="10">
    <source>
        <dbReference type="HAMAP-Rule" id="MF_01043"/>
    </source>
</evidence>
<keyword evidence="6 10" id="KW-0443">Lipid metabolism</keyword>
<comment type="caution">
    <text evidence="11">The sequence shown here is derived from an EMBL/GenBank/DDBJ whole genome shotgun (WGS) entry which is preliminary data.</text>
</comment>
<evidence type="ECO:0000256" key="4">
    <source>
        <dbReference type="ARBA" id="ARBA00022692"/>
    </source>
</evidence>
<keyword evidence="11" id="KW-0012">Acyltransferase</keyword>
<dbReference type="AlphaFoldDB" id="A0A6N7XQ28"/>
<keyword evidence="1 10" id="KW-1003">Cell membrane</keyword>
<keyword evidence="9 10" id="KW-1208">Phospholipid metabolism</keyword>
<keyword evidence="5 10" id="KW-1133">Transmembrane helix</keyword>
<dbReference type="EC" id="2.3.1.275" evidence="10"/>
<name>A0A6N7XQ28_9ACTN</name>
<feature type="transmembrane region" description="Helical" evidence="10">
    <location>
        <begin position="67"/>
        <end position="87"/>
    </location>
</feature>
<dbReference type="PANTHER" id="PTHR30309:SF0">
    <property type="entry name" value="GLYCEROL-3-PHOSPHATE ACYLTRANSFERASE-RELATED"/>
    <property type="match status" value="1"/>
</dbReference>
<keyword evidence="4 10" id="KW-0812">Transmembrane</keyword>
<dbReference type="GO" id="GO:0005886">
    <property type="term" value="C:plasma membrane"/>
    <property type="evidence" value="ECO:0007669"/>
    <property type="project" value="UniProtKB-SubCell"/>
</dbReference>
<evidence type="ECO:0000256" key="8">
    <source>
        <dbReference type="ARBA" id="ARBA00023209"/>
    </source>
</evidence>
<evidence type="ECO:0000256" key="2">
    <source>
        <dbReference type="ARBA" id="ARBA00022516"/>
    </source>
</evidence>
<feature type="transmembrane region" description="Helical" evidence="10">
    <location>
        <begin position="99"/>
        <end position="120"/>
    </location>
</feature>
<keyword evidence="12" id="KW-1185">Reference proteome</keyword>
<evidence type="ECO:0000256" key="6">
    <source>
        <dbReference type="ARBA" id="ARBA00023098"/>
    </source>
</evidence>
<comment type="pathway">
    <text evidence="10">Lipid metabolism; phospholipid metabolism.</text>
</comment>
<comment type="function">
    <text evidence="10">Catalyzes the transfer of an acyl group from acyl-phosphate (acyl-PO(4)) to glycerol-3-phosphate (G3P) to form lysophosphatidic acid (LPA). This enzyme utilizes acyl-phosphate as fatty acyl donor, but not acyl-CoA or acyl-ACP.</text>
</comment>
<sequence length="222" mass="23046">MTSLVVATLGCCIASFLVCGIPFGLLIARGSEGHVDVRKVGSGNIGMTNVARSVGARAALLTFLCDAGKGVLCTIVARLVIAAVAFGGDASMVAPFTPFGLASTLVYASCVLGHVFSPYLHFHGGKGISVGFGAGLGMYWPVGVGLLVVFLLFAVPSRYVSLGSICAAASLPVICLALGFGPLNTLPMAIVAVVVIWSHRQNIRKLARHEERQFTVRKGGER</sequence>
<organism evidence="11 12">
    <name type="scientific">Olsenella porci</name>
    <dbReference type="NCBI Taxonomy" id="2652279"/>
    <lineage>
        <taxon>Bacteria</taxon>
        <taxon>Bacillati</taxon>
        <taxon>Actinomycetota</taxon>
        <taxon>Coriobacteriia</taxon>
        <taxon>Coriobacteriales</taxon>
        <taxon>Atopobiaceae</taxon>
        <taxon>Olsenella</taxon>
    </lineage>
</organism>
<evidence type="ECO:0000256" key="5">
    <source>
        <dbReference type="ARBA" id="ARBA00022989"/>
    </source>
</evidence>
<feature type="transmembrane region" description="Helical" evidence="10">
    <location>
        <begin position="132"/>
        <end position="155"/>
    </location>
</feature>
<keyword evidence="3 10" id="KW-0808">Transferase</keyword>
<evidence type="ECO:0000256" key="9">
    <source>
        <dbReference type="ARBA" id="ARBA00023264"/>
    </source>
</evidence>
<keyword evidence="2 10" id="KW-0444">Lipid biosynthesis</keyword>
<evidence type="ECO:0000313" key="11">
    <source>
        <dbReference type="EMBL" id="MST72049.1"/>
    </source>
</evidence>
<dbReference type="GO" id="GO:0043772">
    <property type="term" value="F:acyl-phosphate glycerol-3-phosphate acyltransferase activity"/>
    <property type="evidence" value="ECO:0007669"/>
    <property type="project" value="UniProtKB-UniRule"/>
</dbReference>
<comment type="subunit">
    <text evidence="10">Probably interacts with PlsX.</text>
</comment>
<dbReference type="GO" id="GO:0008654">
    <property type="term" value="P:phospholipid biosynthetic process"/>
    <property type="evidence" value="ECO:0007669"/>
    <property type="project" value="UniProtKB-UniRule"/>
</dbReference>
<evidence type="ECO:0000256" key="1">
    <source>
        <dbReference type="ARBA" id="ARBA00022475"/>
    </source>
</evidence>
<comment type="subcellular location">
    <subcellularLocation>
        <location evidence="10">Cell membrane</location>
        <topology evidence="10">Multi-pass membrane protein</topology>
    </subcellularLocation>
</comment>
<comment type="catalytic activity">
    <reaction evidence="10">
        <text>an acyl phosphate + sn-glycerol 3-phosphate = a 1-acyl-sn-glycero-3-phosphate + phosphate</text>
        <dbReference type="Rhea" id="RHEA:34075"/>
        <dbReference type="ChEBI" id="CHEBI:43474"/>
        <dbReference type="ChEBI" id="CHEBI:57597"/>
        <dbReference type="ChEBI" id="CHEBI:57970"/>
        <dbReference type="ChEBI" id="CHEBI:59918"/>
        <dbReference type="EC" id="2.3.1.275"/>
    </reaction>
</comment>
<keyword evidence="8 10" id="KW-0594">Phospholipid biosynthesis</keyword>
<dbReference type="SMART" id="SM01207">
    <property type="entry name" value="G3P_acyltransf"/>
    <property type="match status" value="1"/>
</dbReference>
<reference evidence="11 12" key="1">
    <citation type="submission" date="2019-08" db="EMBL/GenBank/DDBJ databases">
        <title>In-depth cultivation of the pig gut microbiome towards novel bacterial diversity and tailored functional studies.</title>
        <authorList>
            <person name="Wylensek D."/>
            <person name="Hitch T.C.A."/>
            <person name="Clavel T."/>
        </authorList>
    </citation>
    <scope>NUCLEOTIDE SEQUENCE [LARGE SCALE GENOMIC DNA]</scope>
    <source>
        <strain evidence="11 12">CA-Schmier-601-WT-1</strain>
    </source>
</reference>
<evidence type="ECO:0000313" key="12">
    <source>
        <dbReference type="Proteomes" id="UP000469325"/>
    </source>
</evidence>
<accession>A0A6N7XQ28</accession>
<dbReference type="UniPathway" id="UPA00085"/>
<dbReference type="InterPro" id="IPR003811">
    <property type="entry name" value="G3P_acylTferase_PlsY"/>
</dbReference>
<gene>
    <name evidence="10" type="primary">plsY</name>
    <name evidence="11" type="ORF">FYJ68_02840</name>
</gene>
<dbReference type="PANTHER" id="PTHR30309">
    <property type="entry name" value="INNER MEMBRANE PROTEIN YGIH"/>
    <property type="match status" value="1"/>
</dbReference>
<dbReference type="Pfam" id="PF02660">
    <property type="entry name" value="G3P_acyltransf"/>
    <property type="match status" value="1"/>
</dbReference>
<protein>
    <recommendedName>
        <fullName evidence="10">Glycerol-3-phosphate acyltransferase</fullName>
    </recommendedName>
    <alternativeName>
        <fullName evidence="10">Acyl-PO4 G3P acyltransferase</fullName>
    </alternativeName>
    <alternativeName>
        <fullName evidence="10">Acyl-phosphate--glycerol-3-phosphate acyltransferase</fullName>
    </alternativeName>
    <alternativeName>
        <fullName evidence="10">G3P acyltransferase</fullName>
        <shortName evidence="10">GPAT</shortName>
        <ecNumber evidence="10">2.3.1.275</ecNumber>
    </alternativeName>
    <alternativeName>
        <fullName evidence="10">Lysophosphatidic acid synthase</fullName>
        <shortName evidence="10">LPA synthase</shortName>
    </alternativeName>
</protein>
<dbReference type="HAMAP" id="MF_01043">
    <property type="entry name" value="PlsY"/>
    <property type="match status" value="1"/>
</dbReference>
<feature type="transmembrane region" description="Helical" evidence="10">
    <location>
        <begin position="6"/>
        <end position="28"/>
    </location>
</feature>
<dbReference type="EMBL" id="VUNC01000002">
    <property type="protein sequence ID" value="MST72049.1"/>
    <property type="molecule type" value="Genomic_DNA"/>
</dbReference>
<dbReference type="Proteomes" id="UP000469325">
    <property type="component" value="Unassembled WGS sequence"/>
</dbReference>
<proteinExistence type="inferred from homology"/>
<feature type="transmembrane region" description="Helical" evidence="10">
    <location>
        <begin position="167"/>
        <end position="198"/>
    </location>
</feature>
<keyword evidence="7 10" id="KW-0472">Membrane</keyword>
<evidence type="ECO:0000256" key="3">
    <source>
        <dbReference type="ARBA" id="ARBA00022679"/>
    </source>
</evidence>
<evidence type="ECO:0000256" key="7">
    <source>
        <dbReference type="ARBA" id="ARBA00023136"/>
    </source>
</evidence>